<evidence type="ECO:0000256" key="6">
    <source>
        <dbReference type="PROSITE-ProRule" id="PRU00433"/>
    </source>
</evidence>
<dbReference type="PANTHER" id="PTHR30600">
    <property type="entry name" value="CYTOCHROME C PEROXIDASE-RELATED"/>
    <property type="match status" value="1"/>
</dbReference>
<dbReference type="RefSeq" id="WP_272752184.1">
    <property type="nucleotide sequence ID" value="NZ_JAQQLF010000013.1"/>
</dbReference>
<dbReference type="PROSITE" id="PS51007">
    <property type="entry name" value="CYTC"/>
    <property type="match status" value="2"/>
</dbReference>
<evidence type="ECO:0000313" key="9">
    <source>
        <dbReference type="EMBL" id="MDC7717876.1"/>
    </source>
</evidence>
<dbReference type="EMBL" id="JAQQLF010000013">
    <property type="protein sequence ID" value="MDC7717876.1"/>
    <property type="molecule type" value="Genomic_DNA"/>
</dbReference>
<reference evidence="9 10" key="1">
    <citation type="submission" date="2023-01" db="EMBL/GenBank/DDBJ databases">
        <title>Novel species of the genus Vogesella isolated from rivers.</title>
        <authorList>
            <person name="Lu H."/>
        </authorList>
    </citation>
    <scope>NUCLEOTIDE SEQUENCE [LARGE SCALE GENOMIC DNA]</scope>
    <source>
        <strain evidence="9 10">DC21W</strain>
    </source>
</reference>
<feature type="domain" description="Cytochrome c" evidence="8">
    <location>
        <begin position="276"/>
        <end position="412"/>
    </location>
</feature>
<keyword evidence="3 6" id="KW-0479">Metal-binding</keyword>
<evidence type="ECO:0000256" key="1">
    <source>
        <dbReference type="ARBA" id="ARBA00004196"/>
    </source>
</evidence>
<keyword evidence="7" id="KW-1133">Transmembrane helix</keyword>
<comment type="subcellular location">
    <subcellularLocation>
        <location evidence="1">Cell envelope</location>
    </subcellularLocation>
</comment>
<dbReference type="InterPro" id="IPR036909">
    <property type="entry name" value="Cyt_c-like_dom_sf"/>
</dbReference>
<keyword evidence="2 6" id="KW-0349">Heme</keyword>
<keyword evidence="7" id="KW-0472">Membrane</keyword>
<evidence type="ECO:0000256" key="5">
    <source>
        <dbReference type="ARBA" id="ARBA00023004"/>
    </source>
</evidence>
<dbReference type="GO" id="GO:0004601">
    <property type="term" value="F:peroxidase activity"/>
    <property type="evidence" value="ECO:0007669"/>
    <property type="project" value="UniProtKB-KW"/>
</dbReference>
<dbReference type="Proteomes" id="UP001219956">
    <property type="component" value="Unassembled WGS sequence"/>
</dbReference>
<dbReference type="Pfam" id="PF03150">
    <property type="entry name" value="CCP_MauG"/>
    <property type="match status" value="1"/>
</dbReference>
<protein>
    <submittedName>
        <fullName evidence="9">Cytochrome c peroxidase</fullName>
    </submittedName>
</protein>
<evidence type="ECO:0000256" key="4">
    <source>
        <dbReference type="ARBA" id="ARBA00023002"/>
    </source>
</evidence>
<dbReference type="Gene3D" id="1.10.760.10">
    <property type="entry name" value="Cytochrome c-like domain"/>
    <property type="match status" value="2"/>
</dbReference>
<comment type="caution">
    <text evidence="9">The sequence shown here is derived from an EMBL/GenBank/DDBJ whole genome shotgun (WGS) entry which is preliminary data.</text>
</comment>
<dbReference type="InterPro" id="IPR051395">
    <property type="entry name" value="Cytochrome_c_Peroxidase/MauG"/>
</dbReference>
<keyword evidence="9" id="KW-0575">Peroxidase</keyword>
<evidence type="ECO:0000256" key="7">
    <source>
        <dbReference type="SAM" id="Phobius"/>
    </source>
</evidence>
<name>A0ABT5J081_9NEIS</name>
<gene>
    <name evidence="9" type="ORF">PQU95_11700</name>
</gene>
<sequence>MSSGMFDVFCVGISASVLAGLILVLLVFLELGPFAGLAVEGKWLLGGTLGVGVLAFAIKMLIAAAIIQYPDTMTRPWLQFSALGLAPPQGGDAFAAAVSRRYVWQALPLQAPQPAANPGSPAKVALGRRLFNETQLSADGTQSCATCHALTRKAGGDGRVIAVGIRGQQGSRNTPTVWNAAFQQQLFWDGRAASLEEQAKGPILNPLEMGLPTAAAAEARIRQLPGYAGGFAAAFGDAGISFERMALALAAYERTLITADSPYDRYVRGERQALDAAQRRGMTLFDTLNCVLCHNGPNFSAAGLGGSGGPRRLFPANPSVYEQRYRLFDDAGQRGTWRVPSLRNVALTGPWLHNGSIDRLEEVVRIMATAQLGRSGGLQSWLGDDATLYSEDRSPLTDRQVADLVAFLQALSSDALRVAATPRAAALQKGAS</sequence>
<evidence type="ECO:0000313" key="10">
    <source>
        <dbReference type="Proteomes" id="UP001219956"/>
    </source>
</evidence>
<dbReference type="InterPro" id="IPR004852">
    <property type="entry name" value="Di-haem_cyt_c_peroxidsae"/>
</dbReference>
<keyword evidence="7" id="KW-0812">Transmembrane</keyword>
<accession>A0ABT5J081</accession>
<feature type="transmembrane region" description="Helical" evidence="7">
    <location>
        <begin position="6"/>
        <end position="31"/>
    </location>
</feature>
<evidence type="ECO:0000256" key="2">
    <source>
        <dbReference type="ARBA" id="ARBA00022617"/>
    </source>
</evidence>
<evidence type="ECO:0000259" key="8">
    <source>
        <dbReference type="PROSITE" id="PS51007"/>
    </source>
</evidence>
<organism evidence="9 10">
    <name type="scientific">Vogesella aquatica</name>
    <dbReference type="NCBI Taxonomy" id="2984206"/>
    <lineage>
        <taxon>Bacteria</taxon>
        <taxon>Pseudomonadati</taxon>
        <taxon>Pseudomonadota</taxon>
        <taxon>Betaproteobacteria</taxon>
        <taxon>Neisseriales</taxon>
        <taxon>Chromobacteriaceae</taxon>
        <taxon>Vogesella</taxon>
    </lineage>
</organism>
<keyword evidence="4" id="KW-0560">Oxidoreductase</keyword>
<proteinExistence type="predicted"/>
<feature type="domain" description="Cytochrome c" evidence="8">
    <location>
        <begin position="122"/>
        <end position="232"/>
    </location>
</feature>
<feature type="transmembrane region" description="Helical" evidence="7">
    <location>
        <begin position="43"/>
        <end position="67"/>
    </location>
</feature>
<dbReference type="SUPFAM" id="SSF46626">
    <property type="entry name" value="Cytochrome c"/>
    <property type="match status" value="2"/>
</dbReference>
<keyword evidence="10" id="KW-1185">Reference proteome</keyword>
<evidence type="ECO:0000256" key="3">
    <source>
        <dbReference type="ARBA" id="ARBA00022723"/>
    </source>
</evidence>
<dbReference type="InterPro" id="IPR009056">
    <property type="entry name" value="Cyt_c-like_dom"/>
</dbReference>
<keyword evidence="5 6" id="KW-0408">Iron</keyword>